<evidence type="ECO:0000313" key="2">
    <source>
        <dbReference type="EMBL" id="PWI23745.1"/>
    </source>
</evidence>
<dbReference type="EMBL" id="QFVR01000031">
    <property type="protein sequence ID" value="PWI23745.1"/>
    <property type="molecule type" value="Genomic_DNA"/>
</dbReference>
<feature type="compositionally biased region" description="Basic and acidic residues" evidence="1">
    <location>
        <begin position="86"/>
        <end position="100"/>
    </location>
</feature>
<sequence length="599" mass="69213">MTTYNKDNQDEYLEEMDEFFNRNEDDTENDATAEKSVEDDLNDDEPEKKRKGFIKNTKKKVEKFKKEKIEPNLIRPNAEKNQNSAKAKEKAKKEKEDYMREQRHRPNLLEEMKFAFHQYANSMKQSFNPYSLDRTYYNVQLSKGVEKIGEGLKRFNEFRKNLAPAFETNELMYGAEKGVENLDTLKEAKDALFEGYDVKFPHDINEDTIKAYDTFEFSNLPTEESLQYLKEHGELKAQYKRNLKSEGKSSADIDTKMANELGDYTLEESININNILEAQKILDEKGISFKELIKYCHDGSDQANPILNNAYQLSPDYINEFIDKNNIERSTIIDNGEEGFVRDSDKKQNDVPASFVKIPTVEQLNPFIENAVNSRPDNLIDLLPGANKRYKAKADTFGRFEEPRKVKKTEIEQLTTHFLPNLKEDEYEKMGYFISGKDIIEGYVSTNDEKSIRITLTNEAEQQKFGETIELGKDQQILCAENLTEALQLAEIQQATSDQIMYQQTGGYMSLIIEDANKDGSSVHPLKKDLLESATQHYMYDEPFGKDSEAHQLQVENDRYLLEAERSEQKKPKNEPTHTLENTSPANENDLDLDNGPEL</sequence>
<dbReference type="RefSeq" id="WP_109307348.1">
    <property type="nucleotide sequence ID" value="NZ_BJUF01000079.1"/>
</dbReference>
<gene>
    <name evidence="2" type="ORF">DEX24_15745</name>
</gene>
<protein>
    <submittedName>
        <fullName evidence="2">Uncharacterized protein</fullName>
    </submittedName>
</protein>
<feature type="compositionally biased region" description="Basic and acidic residues" evidence="1">
    <location>
        <begin position="556"/>
        <end position="578"/>
    </location>
</feature>
<feature type="region of interest" description="Disordered" evidence="1">
    <location>
        <begin position="1"/>
        <end position="100"/>
    </location>
</feature>
<feature type="region of interest" description="Disordered" evidence="1">
    <location>
        <begin position="556"/>
        <end position="599"/>
    </location>
</feature>
<proteinExistence type="predicted"/>
<evidence type="ECO:0000313" key="3">
    <source>
        <dbReference type="Proteomes" id="UP000245938"/>
    </source>
</evidence>
<organism evidence="2 3">
    <name type="scientific">Kurthia sibirica</name>
    <dbReference type="NCBI Taxonomy" id="202750"/>
    <lineage>
        <taxon>Bacteria</taxon>
        <taxon>Bacillati</taxon>
        <taxon>Bacillota</taxon>
        <taxon>Bacilli</taxon>
        <taxon>Bacillales</taxon>
        <taxon>Caryophanaceae</taxon>
        <taxon>Kurthia</taxon>
    </lineage>
</organism>
<feature type="compositionally biased region" description="Acidic residues" evidence="1">
    <location>
        <begin position="589"/>
        <end position="599"/>
    </location>
</feature>
<feature type="compositionally biased region" description="Basic residues" evidence="1">
    <location>
        <begin position="49"/>
        <end position="63"/>
    </location>
</feature>
<keyword evidence="3" id="KW-1185">Reference proteome</keyword>
<dbReference type="AlphaFoldDB" id="A0A2U3AGU6"/>
<accession>A0A2U3AGU6</accession>
<reference evidence="2 3" key="1">
    <citation type="submission" date="2018-05" db="EMBL/GenBank/DDBJ databases">
        <title>Kurthia sibirica genome sequence.</title>
        <authorList>
            <person name="Maclea K.S."/>
            <person name="Goen A.E."/>
        </authorList>
    </citation>
    <scope>NUCLEOTIDE SEQUENCE [LARGE SCALE GENOMIC DNA]</scope>
    <source>
        <strain evidence="2 3">ATCC 49154</strain>
    </source>
</reference>
<comment type="caution">
    <text evidence="2">The sequence shown here is derived from an EMBL/GenBank/DDBJ whole genome shotgun (WGS) entry which is preliminary data.</text>
</comment>
<dbReference type="Proteomes" id="UP000245938">
    <property type="component" value="Unassembled WGS sequence"/>
</dbReference>
<evidence type="ECO:0000256" key="1">
    <source>
        <dbReference type="SAM" id="MobiDB-lite"/>
    </source>
</evidence>
<name>A0A2U3AGU6_9BACL</name>